<sequence>MSTGCLILFCQYKDLVMNTRANIRVIIFYELCFVRVSEPWSHMFMLSPTQHLIFGLYWPGGFSTVVPNVLA</sequence>
<dbReference type="AlphaFoldDB" id="A0A2P2QSC0"/>
<accession>A0A2P2QSC0</accession>
<evidence type="ECO:0000313" key="1">
    <source>
        <dbReference type="EMBL" id="MBX69883.1"/>
    </source>
</evidence>
<proteinExistence type="predicted"/>
<organism evidence="1">
    <name type="scientific">Rhizophora mucronata</name>
    <name type="common">Asiatic mangrove</name>
    <dbReference type="NCBI Taxonomy" id="61149"/>
    <lineage>
        <taxon>Eukaryota</taxon>
        <taxon>Viridiplantae</taxon>
        <taxon>Streptophyta</taxon>
        <taxon>Embryophyta</taxon>
        <taxon>Tracheophyta</taxon>
        <taxon>Spermatophyta</taxon>
        <taxon>Magnoliopsida</taxon>
        <taxon>eudicotyledons</taxon>
        <taxon>Gunneridae</taxon>
        <taxon>Pentapetalae</taxon>
        <taxon>rosids</taxon>
        <taxon>fabids</taxon>
        <taxon>Malpighiales</taxon>
        <taxon>Rhizophoraceae</taxon>
        <taxon>Rhizophora</taxon>
    </lineage>
</organism>
<protein>
    <submittedName>
        <fullName evidence="1">Uncharacterized protein</fullName>
    </submittedName>
</protein>
<reference evidence="1" key="1">
    <citation type="submission" date="2018-02" db="EMBL/GenBank/DDBJ databases">
        <title>Rhizophora mucronata_Transcriptome.</title>
        <authorList>
            <person name="Meera S.P."/>
            <person name="Sreeshan A."/>
            <person name="Augustine A."/>
        </authorList>
    </citation>
    <scope>NUCLEOTIDE SEQUENCE</scope>
    <source>
        <tissue evidence="1">Leaf</tissue>
    </source>
</reference>
<name>A0A2P2QSC0_RHIMU</name>
<dbReference type="EMBL" id="GGEC01089399">
    <property type="protein sequence ID" value="MBX69883.1"/>
    <property type="molecule type" value="Transcribed_RNA"/>
</dbReference>